<dbReference type="Pfam" id="PF22564">
    <property type="entry name" value="HAAS"/>
    <property type="match status" value="1"/>
</dbReference>
<dbReference type="InterPro" id="IPR036259">
    <property type="entry name" value="MFS_trans_sf"/>
</dbReference>
<feature type="transmembrane region" description="Helical" evidence="2">
    <location>
        <begin position="151"/>
        <end position="171"/>
    </location>
</feature>
<gene>
    <name evidence="3" type="ORF">AAFH96_12585</name>
</gene>
<keyword evidence="2" id="KW-0812">Transmembrane</keyword>
<dbReference type="RefSeq" id="WP_375734247.1">
    <property type="nucleotide sequence ID" value="NZ_JBCGDC010000028.1"/>
</dbReference>
<name>A0ABV5CQA4_9ACTN</name>
<comment type="caution">
    <text evidence="3">The sequence shown here is derived from an EMBL/GenBank/DDBJ whole genome shotgun (WGS) entry which is preliminary data.</text>
</comment>
<feature type="region of interest" description="Disordered" evidence="1">
    <location>
        <begin position="281"/>
        <end position="344"/>
    </location>
</feature>
<sequence length="344" mass="36889">MTVISGPEITRYVEQVRAALADLPPAVRDELLEDLPEHLAEIAAEGEGPLADRLGSPAAYAAELRAAANVPVKGPAPNLDDRIAGVVRRTRGQIKAADTRLGPLIGYSQVSDFLRLLRPAWWVLRGYLAAMLVAFFVNGGSLSLVPIVDSTIFGTLFLIVAFVVGSIWLGRRGSDRLGRWQRRGLHAAGIVVAVFGFVAFVDSDPPPTYYQPTYSDPYSEVRDVYVYDEQGRLIQNARLLDQDGRPIRLGHAWCEEAMRAEMEGSPKRTYPYCPEGAPIKPFSTVTEAPSVPPPPPTPTPVPSEAAPTDPAPTDPAPTGPDPSPTATADPSPATPDVPEPTATG</sequence>
<evidence type="ECO:0000313" key="3">
    <source>
        <dbReference type="EMBL" id="MFB6393934.1"/>
    </source>
</evidence>
<reference evidence="3 4" key="1">
    <citation type="submission" date="2024-04" db="EMBL/GenBank/DDBJ databases">
        <title>Polymorphospora sp. isolated from Baiyangdian Lake in Xiong'an New Area.</title>
        <authorList>
            <person name="Zhang X."/>
            <person name="Liu J."/>
        </authorList>
    </citation>
    <scope>NUCLEOTIDE SEQUENCE [LARGE SCALE GENOMIC DNA]</scope>
    <source>
        <strain evidence="3 4">2-325</strain>
    </source>
</reference>
<feature type="compositionally biased region" description="Pro residues" evidence="1">
    <location>
        <begin position="290"/>
        <end position="301"/>
    </location>
</feature>
<proteinExistence type="predicted"/>
<keyword evidence="4" id="KW-1185">Reference proteome</keyword>
<organism evidence="3 4">
    <name type="scientific">Polymorphospora lycopeni</name>
    <dbReference type="NCBI Taxonomy" id="3140240"/>
    <lineage>
        <taxon>Bacteria</taxon>
        <taxon>Bacillati</taxon>
        <taxon>Actinomycetota</taxon>
        <taxon>Actinomycetes</taxon>
        <taxon>Micromonosporales</taxon>
        <taxon>Micromonosporaceae</taxon>
        <taxon>Polymorphospora</taxon>
    </lineage>
</organism>
<evidence type="ECO:0000256" key="1">
    <source>
        <dbReference type="SAM" id="MobiDB-lite"/>
    </source>
</evidence>
<protein>
    <submittedName>
        <fullName evidence="3">Uncharacterized protein</fullName>
    </submittedName>
</protein>
<keyword evidence="2" id="KW-1133">Transmembrane helix</keyword>
<feature type="compositionally biased region" description="Pro residues" evidence="1">
    <location>
        <begin position="309"/>
        <end position="323"/>
    </location>
</feature>
<evidence type="ECO:0000256" key="2">
    <source>
        <dbReference type="SAM" id="Phobius"/>
    </source>
</evidence>
<dbReference type="Proteomes" id="UP001582793">
    <property type="component" value="Unassembled WGS sequence"/>
</dbReference>
<feature type="transmembrane region" description="Helical" evidence="2">
    <location>
        <begin position="122"/>
        <end position="145"/>
    </location>
</feature>
<evidence type="ECO:0000313" key="4">
    <source>
        <dbReference type="Proteomes" id="UP001582793"/>
    </source>
</evidence>
<dbReference type="EMBL" id="JBCGDC010000028">
    <property type="protein sequence ID" value="MFB6393934.1"/>
    <property type="molecule type" value="Genomic_DNA"/>
</dbReference>
<accession>A0ABV5CQA4</accession>
<keyword evidence="2" id="KW-0472">Membrane</keyword>
<feature type="transmembrane region" description="Helical" evidence="2">
    <location>
        <begin position="183"/>
        <end position="201"/>
    </location>
</feature>
<dbReference type="SUPFAM" id="SSF103473">
    <property type="entry name" value="MFS general substrate transporter"/>
    <property type="match status" value="1"/>
</dbReference>